<keyword evidence="3 5" id="KW-0560">Oxidoreductase</keyword>
<evidence type="ECO:0000259" key="7">
    <source>
        <dbReference type="Pfam" id="PF01619"/>
    </source>
</evidence>
<evidence type="ECO:0000256" key="3">
    <source>
        <dbReference type="ARBA" id="ARBA00023002"/>
    </source>
</evidence>
<evidence type="ECO:0000256" key="5">
    <source>
        <dbReference type="RuleBase" id="RU364054"/>
    </source>
</evidence>
<accession>A0A2H3ISV4</accession>
<evidence type="ECO:0000256" key="4">
    <source>
        <dbReference type="ARBA" id="ARBA00023062"/>
    </source>
</evidence>
<dbReference type="SUPFAM" id="SSF51730">
    <property type="entry name" value="FAD-linked oxidoreductase"/>
    <property type="match status" value="1"/>
</dbReference>
<dbReference type="GO" id="GO:0005739">
    <property type="term" value="C:mitochondrion"/>
    <property type="evidence" value="ECO:0007669"/>
    <property type="project" value="TreeGrafter"/>
</dbReference>
<dbReference type="InterPro" id="IPR002872">
    <property type="entry name" value="Proline_DH_dom"/>
</dbReference>
<name>A0A2H3ISV4_WOLCO</name>
<dbReference type="Pfam" id="PF01619">
    <property type="entry name" value="Pro_dh"/>
    <property type="match status" value="1"/>
</dbReference>
<evidence type="ECO:0000313" key="9">
    <source>
        <dbReference type="Proteomes" id="UP000218811"/>
    </source>
</evidence>
<dbReference type="GO" id="GO:0010133">
    <property type="term" value="P:L-proline catabolic process to L-glutamate"/>
    <property type="evidence" value="ECO:0007669"/>
    <property type="project" value="TreeGrafter"/>
</dbReference>
<dbReference type="InterPro" id="IPR015659">
    <property type="entry name" value="Proline_oxidase"/>
</dbReference>
<keyword evidence="5" id="KW-0274">FAD</keyword>
<feature type="compositionally biased region" description="Low complexity" evidence="6">
    <location>
        <begin position="399"/>
        <end position="408"/>
    </location>
</feature>
<gene>
    <name evidence="8" type="ORF">WOLCODRAFT_134875</name>
</gene>
<proteinExistence type="inferred from homology"/>
<dbReference type="GO" id="GO:0004657">
    <property type="term" value="F:proline dehydrogenase activity"/>
    <property type="evidence" value="ECO:0007669"/>
    <property type="project" value="UniProtKB-EC"/>
</dbReference>
<dbReference type="AlphaFoldDB" id="A0A2H3ISV4"/>
<dbReference type="PANTHER" id="PTHR13914:SF0">
    <property type="entry name" value="PROLINE DEHYDROGENASE 1, MITOCHONDRIAL"/>
    <property type="match status" value="1"/>
</dbReference>
<protein>
    <recommendedName>
        <fullName evidence="2 5">Proline dehydrogenase</fullName>
        <ecNumber evidence="2 5">1.5.5.2</ecNumber>
    </recommendedName>
</protein>
<organism evidence="8 9">
    <name type="scientific">Wolfiporia cocos (strain MD-104)</name>
    <name type="common">Brown rot fungus</name>
    <dbReference type="NCBI Taxonomy" id="742152"/>
    <lineage>
        <taxon>Eukaryota</taxon>
        <taxon>Fungi</taxon>
        <taxon>Dikarya</taxon>
        <taxon>Basidiomycota</taxon>
        <taxon>Agaricomycotina</taxon>
        <taxon>Agaricomycetes</taxon>
        <taxon>Polyporales</taxon>
        <taxon>Phaeolaceae</taxon>
        <taxon>Wolfiporia</taxon>
    </lineage>
</organism>
<dbReference type="InterPro" id="IPR029041">
    <property type="entry name" value="FAD-linked_oxidoreductase-like"/>
</dbReference>
<sequence length="583" mass="63275">MFARLGVRPGLLQVHPRTPPLHAARTIASYSRPAVRSSRLLRLGFAAGAVLTTSLLLGHVSGTVYADAEAEERKGPSERSPTPLSTLIRSYIVYSACSVPALVDLSPTTLSVLFAIPGIKQVTEAIVRVTFFNQFVGGDTAEDAIPLVEQLRAENKGCLFAYSVEVDEEEAADKTKDKQAKQSMYKQIIAETLHCVDVAADFEDKHSVPGVSGARGRRTWVAIKLSAMLPHPEALVNFSKHLISSRPAPSTPVAFPGRPHPTDLDVLSTGAPAGSSLTDEDVADLRQLRDDLRAICTRAKERNIKIIVDAEYSWYQPAFDAFALSLQREFNRLPRSSWFRSSPGLRTPTVQPLVYQTYQAYLRRTPEYLKQSLEAARAEGYSLGVKLVRGAYQPHEVAAHAAAASGSPSEHEHGHAVSISPDPAPPVWATKAETDACYNACAALLLRHVRADIDAARAGAAPGIGVLFGSHNWRSMDLILGEMAYLGLGSPTAEGVVWVPEEVTERVALGQLYGMSDALTNSLVDRTRSVSPFVLKYVPYGNLTEVMPYLSRRAIENKSVLGDGGAADERKRAGAEIWARLFG</sequence>
<comment type="cofactor">
    <cofactor evidence="5">
        <name>FAD</name>
        <dbReference type="ChEBI" id="CHEBI:57692"/>
    </cofactor>
</comment>
<keyword evidence="9" id="KW-1185">Reference proteome</keyword>
<feature type="domain" description="Proline dehydrogenase" evidence="7">
    <location>
        <begin position="171"/>
        <end position="560"/>
    </location>
</feature>
<dbReference type="PANTHER" id="PTHR13914">
    <property type="entry name" value="PROLINE OXIDASE"/>
    <property type="match status" value="1"/>
</dbReference>
<evidence type="ECO:0000313" key="8">
    <source>
        <dbReference type="EMBL" id="PCH33066.1"/>
    </source>
</evidence>
<reference evidence="8 9" key="1">
    <citation type="journal article" date="2012" name="Science">
        <title>The Paleozoic origin of enzymatic lignin decomposition reconstructed from 31 fungal genomes.</title>
        <authorList>
            <person name="Floudas D."/>
            <person name="Binder M."/>
            <person name="Riley R."/>
            <person name="Barry K."/>
            <person name="Blanchette R.A."/>
            <person name="Henrissat B."/>
            <person name="Martinez A.T."/>
            <person name="Otillar R."/>
            <person name="Spatafora J.W."/>
            <person name="Yadav J.S."/>
            <person name="Aerts A."/>
            <person name="Benoit I."/>
            <person name="Boyd A."/>
            <person name="Carlson A."/>
            <person name="Copeland A."/>
            <person name="Coutinho P.M."/>
            <person name="de Vries R.P."/>
            <person name="Ferreira P."/>
            <person name="Findley K."/>
            <person name="Foster B."/>
            <person name="Gaskell J."/>
            <person name="Glotzer D."/>
            <person name="Gorecki P."/>
            <person name="Heitman J."/>
            <person name="Hesse C."/>
            <person name="Hori C."/>
            <person name="Igarashi K."/>
            <person name="Jurgens J.A."/>
            <person name="Kallen N."/>
            <person name="Kersten P."/>
            <person name="Kohler A."/>
            <person name="Kuees U."/>
            <person name="Kumar T.K.A."/>
            <person name="Kuo A."/>
            <person name="LaButti K."/>
            <person name="Larrondo L.F."/>
            <person name="Lindquist E."/>
            <person name="Ling A."/>
            <person name="Lombard V."/>
            <person name="Lucas S."/>
            <person name="Lundell T."/>
            <person name="Martin R."/>
            <person name="McLaughlin D.J."/>
            <person name="Morgenstern I."/>
            <person name="Morin E."/>
            <person name="Murat C."/>
            <person name="Nagy L.G."/>
            <person name="Nolan M."/>
            <person name="Ohm R.A."/>
            <person name="Patyshakuliyeva A."/>
            <person name="Rokas A."/>
            <person name="Ruiz-Duenas F.J."/>
            <person name="Sabat G."/>
            <person name="Salamov A."/>
            <person name="Samejima M."/>
            <person name="Schmutz J."/>
            <person name="Slot J.C."/>
            <person name="St John F."/>
            <person name="Stenlid J."/>
            <person name="Sun H."/>
            <person name="Sun S."/>
            <person name="Syed K."/>
            <person name="Tsang A."/>
            <person name="Wiebenga A."/>
            <person name="Young D."/>
            <person name="Pisabarro A."/>
            <person name="Eastwood D.C."/>
            <person name="Martin F."/>
            <person name="Cullen D."/>
            <person name="Grigoriev I.V."/>
            <person name="Hibbett D.S."/>
        </authorList>
    </citation>
    <scope>NUCLEOTIDE SEQUENCE [LARGE SCALE GENOMIC DNA]</scope>
    <source>
        <strain evidence="8 9">MD-104</strain>
    </source>
</reference>
<dbReference type="Proteomes" id="UP000218811">
    <property type="component" value="Unassembled WGS sequence"/>
</dbReference>
<dbReference type="OrthoDB" id="5464at2759"/>
<dbReference type="Gene3D" id="3.20.20.220">
    <property type="match status" value="1"/>
</dbReference>
<dbReference type="OMA" id="WMQDAAD"/>
<comment type="catalytic activity">
    <reaction evidence="5">
        <text>L-proline + a quinone = (S)-1-pyrroline-5-carboxylate + a quinol + H(+)</text>
        <dbReference type="Rhea" id="RHEA:23784"/>
        <dbReference type="ChEBI" id="CHEBI:15378"/>
        <dbReference type="ChEBI" id="CHEBI:17388"/>
        <dbReference type="ChEBI" id="CHEBI:24646"/>
        <dbReference type="ChEBI" id="CHEBI:60039"/>
        <dbReference type="ChEBI" id="CHEBI:132124"/>
        <dbReference type="EC" id="1.5.5.2"/>
    </reaction>
</comment>
<dbReference type="STRING" id="742152.A0A2H3ISV4"/>
<feature type="region of interest" description="Disordered" evidence="6">
    <location>
        <begin position="399"/>
        <end position="420"/>
    </location>
</feature>
<dbReference type="EC" id="1.5.5.2" evidence="2 5"/>
<keyword evidence="4 5" id="KW-0642">Proline metabolism</keyword>
<evidence type="ECO:0000256" key="6">
    <source>
        <dbReference type="SAM" id="MobiDB-lite"/>
    </source>
</evidence>
<evidence type="ECO:0000256" key="1">
    <source>
        <dbReference type="ARBA" id="ARBA00005869"/>
    </source>
</evidence>
<keyword evidence="5" id="KW-0285">Flavoprotein</keyword>
<dbReference type="GO" id="GO:0071949">
    <property type="term" value="F:FAD binding"/>
    <property type="evidence" value="ECO:0007669"/>
    <property type="project" value="TreeGrafter"/>
</dbReference>
<comment type="similarity">
    <text evidence="1 5">Belongs to the proline oxidase family.</text>
</comment>
<evidence type="ECO:0000256" key="2">
    <source>
        <dbReference type="ARBA" id="ARBA00012695"/>
    </source>
</evidence>
<comment type="function">
    <text evidence="5">Converts proline to delta-1-pyrroline-5-carboxylate.</text>
</comment>
<dbReference type="EMBL" id="KB467831">
    <property type="protein sequence ID" value="PCH33066.1"/>
    <property type="molecule type" value="Genomic_DNA"/>
</dbReference>